<feature type="compositionally biased region" description="Polar residues" evidence="1">
    <location>
        <begin position="654"/>
        <end position="676"/>
    </location>
</feature>
<feature type="region of interest" description="Disordered" evidence="1">
    <location>
        <begin position="104"/>
        <end position="281"/>
    </location>
</feature>
<feature type="region of interest" description="Disordered" evidence="1">
    <location>
        <begin position="1593"/>
        <end position="1649"/>
    </location>
</feature>
<feature type="compositionally biased region" description="Basic and acidic residues" evidence="1">
    <location>
        <begin position="434"/>
        <end position="475"/>
    </location>
</feature>
<organism evidence="2 3">
    <name type="scientific">Orchesella cincta</name>
    <name type="common">Springtail</name>
    <name type="synonym">Podura cincta</name>
    <dbReference type="NCBI Taxonomy" id="48709"/>
    <lineage>
        <taxon>Eukaryota</taxon>
        <taxon>Metazoa</taxon>
        <taxon>Ecdysozoa</taxon>
        <taxon>Arthropoda</taxon>
        <taxon>Hexapoda</taxon>
        <taxon>Collembola</taxon>
        <taxon>Entomobryomorpha</taxon>
        <taxon>Entomobryoidea</taxon>
        <taxon>Orchesellidae</taxon>
        <taxon>Orchesellinae</taxon>
        <taxon>Orchesella</taxon>
    </lineage>
</organism>
<feature type="region of interest" description="Disordered" evidence="1">
    <location>
        <begin position="1020"/>
        <end position="1086"/>
    </location>
</feature>
<proteinExistence type="predicted"/>
<feature type="region of interest" description="Disordered" evidence="1">
    <location>
        <begin position="1780"/>
        <end position="1843"/>
    </location>
</feature>
<keyword evidence="3" id="KW-1185">Reference proteome</keyword>
<evidence type="ECO:0000313" key="2">
    <source>
        <dbReference type="EMBL" id="ODN04058.1"/>
    </source>
</evidence>
<sequence>IHDILRRKAEHRPEMSTAGSGDGDDDGNKQHNWSKENLRSKNDLVELMKSSGNRQGTTGNFFIYNKVGQQPLSAASKEFLQLLRSKYFQFQQQRGLAVPQENQDTNQANINNGDHNAHSPNSVPRTDSPEGSSSSRSTDDPLGTLETSGSETNERNTDSPPNDRVEISHPTLNQGDKEKSDRIEVTTESEKQVPKSSEDQINSEEQIQTEASVNHPAPSSPSSSEEHELVIDDDVDICVDDSDITDRPQTHETLNLNDHTHNTDDEASSPAMPDDCQDEDGDSHAVAMEDIEYVAGTVPSPSVDEENIDVYGSDYETGDAKGKTSKDDEFSHFTVVNIAMDQALVAAKALCLRCTTGSSDDTCSIDSEGAFTKSPKKPSKDQSSGATGKTVENKSTFEKYEDKEQTNDLTKKTVEEKENNKDDDDKLPKKRRKTGDENRKDDLSRKRRRNSDDERQNDDLSKKRRKTVEETRDDAPNLPESIVTEKNATTEPKTPSITTPEVESTGENIQKDAQSSEPPPLELSSNEVSPKGASQQSSTVESQISEPNQASAQVPIASINNITREGGKNSNCSTAVASRTNANKKSQTLINIEGINSITALATKEPSAPLATKEAAANEVDTNELVASGVPSSHVPLVINANAGNADNEETRTETTVTDSEASIDSAGTKSGSADTVTTAQVRKEIVEVSQKESGPEVPSVQVPVVSSISEAPCVQVPSVPEAISVQATRVPSVPEAISVQATRVPSVSEAPSVPATSVTEASSVQTTNITEARSVQDISVSEAPSVPEGQNVLVASAFDAPSVAEAASVSQVPNIPEATSTLEAPSVSEMLRAPAAPNVQVTSSSGILDPVSYYINNNLMDSDDYPVLSIPERSTTSLTSVEVSSSEAACVSNQFTVVVGNGTGQPGSPRLPNPPVASAIPPPPVAASATDLPTTAQHASSIEQATSAIETSRVTDPTNSSSESNVQTVSTVTLEIDTLQSSETQGLASAISNETATTMAISNQDDYEDVPVIRVRTDIFDPKSPDSTPEAVSSETPNESLTQPLPTVSEANTTAQSEANTTTQSEANTTTQSEANTTTQSEANTTTQSEAVLNATLIEILQQQLPTLTSYLMDMSKFHEQLQSFVNEGASASIAERINFGQKYKTMVALGQRSLSYNELLDRSFSALKAKEPRLNMQPYAGALMTDPDLTVDAMSDYFELMMEAHQLAKVCLNQKRKLVIEMLQYKLERIVHYFMFAKDKNVSEQRFVNVFSNLMKRPSFQKYSNPMAICRAYWDRLRVHGGHVDCKYGILDHNVTGVDGFRFRMKKMLELHKKDILAGANGAQGSASPSTTAPSAAAGSSLVPVATATSATIDNAASTSLSQPQHNMQNGVQSTVNSQMQMQQYTQQLSNTEAQARPVQYSTQHMGNYQQQQPQQYQQNQQVQQIQQVLRQQQQLHQMVQQQQQQQVLRQQQQLHQMVQYQPQQVQMSQQRINGQQDAEVVCLGMVTPPVQSSPVASPSTTSVQQQTQQSNNVLQNANYQQPTIMIHYDGVQIGQTEFYGPPPTVQNTNPGNTHVPAHQVAPAATGQQNAGQAGGADTFERLTLHQLLQLDPDQRGNNFRGSNPGGVVRAQQQPNASSGKRARATSNDGSRTSSENTIGPVQRGRVATPTIPQITTVQGNYVAQNCNAQQVQMPVNQAGVGALSGQAALRNQLQQRRIMNQQVPINQMNQQQQRLAMSTLQANQQRAAMSASQANQQRMTTAQPNQHRATMSTTQATIQPQQIYGYAAPVRTPAAAAGNPQAVRGSSAYASQNQTWTGQGTYQQSTTNTQNQSANYGTWPRNNQVAQPATSASMGMTAQS</sequence>
<feature type="region of interest" description="Disordered" evidence="1">
    <location>
        <begin position="646"/>
        <end position="676"/>
    </location>
</feature>
<feature type="compositionally biased region" description="Low complexity" evidence="1">
    <location>
        <begin position="1059"/>
        <end position="1086"/>
    </location>
</feature>
<feature type="compositionally biased region" description="Polar residues" evidence="1">
    <location>
        <begin position="1613"/>
        <end position="1642"/>
    </location>
</feature>
<evidence type="ECO:0000313" key="3">
    <source>
        <dbReference type="Proteomes" id="UP000094527"/>
    </source>
</evidence>
<protein>
    <submittedName>
        <fullName evidence="2">Uncharacterized protein</fullName>
    </submittedName>
</protein>
<feature type="compositionally biased region" description="Acidic residues" evidence="1">
    <location>
        <begin position="231"/>
        <end position="243"/>
    </location>
</feature>
<feature type="compositionally biased region" description="Polar residues" evidence="1">
    <location>
        <begin position="532"/>
        <end position="585"/>
    </location>
</feature>
<feature type="compositionally biased region" description="Polar residues" evidence="1">
    <location>
        <begin position="1823"/>
        <end position="1843"/>
    </location>
</feature>
<feature type="compositionally biased region" description="Polar residues" evidence="1">
    <location>
        <begin position="199"/>
        <end position="212"/>
    </location>
</feature>
<dbReference type="EMBL" id="LJIJ01000056">
    <property type="protein sequence ID" value="ODN04058.1"/>
    <property type="molecule type" value="Genomic_DNA"/>
</dbReference>
<feature type="region of interest" description="Disordered" evidence="1">
    <location>
        <begin position="357"/>
        <end position="585"/>
    </location>
</feature>
<feature type="compositionally biased region" description="Basic and acidic residues" evidence="1">
    <location>
        <begin position="1"/>
        <end position="14"/>
    </location>
</feature>
<comment type="caution">
    <text evidence="2">The sequence shown here is derived from an EMBL/GenBank/DDBJ whole genome shotgun (WGS) entry which is preliminary data.</text>
</comment>
<dbReference type="Proteomes" id="UP000094527">
    <property type="component" value="Unassembled WGS sequence"/>
</dbReference>
<feature type="compositionally biased region" description="Polar residues" evidence="1">
    <location>
        <begin position="932"/>
        <end position="944"/>
    </location>
</feature>
<feature type="compositionally biased region" description="Basic and acidic residues" evidence="1">
    <location>
        <begin position="152"/>
        <end position="167"/>
    </location>
</feature>
<feature type="compositionally biased region" description="Polar residues" evidence="1">
    <location>
        <begin position="484"/>
        <end position="513"/>
    </location>
</feature>
<feature type="compositionally biased region" description="Polar residues" evidence="1">
    <location>
        <begin position="104"/>
        <end position="136"/>
    </location>
</feature>
<feature type="compositionally biased region" description="Basic and acidic residues" evidence="1">
    <location>
        <begin position="26"/>
        <end position="40"/>
    </location>
</feature>
<feature type="region of interest" description="Disordered" evidence="1">
    <location>
        <begin position="1"/>
        <end position="40"/>
    </location>
</feature>
<accession>A0A1D2NFK7</accession>
<feature type="compositionally biased region" description="Basic and acidic residues" evidence="1">
    <location>
        <begin position="175"/>
        <end position="198"/>
    </location>
</feature>
<feature type="compositionally biased region" description="Low complexity" evidence="1">
    <location>
        <begin position="1795"/>
        <end position="1819"/>
    </location>
</feature>
<dbReference type="OMA" id="NDHTHNT"/>
<feature type="compositionally biased region" description="Polar residues" evidence="1">
    <location>
        <begin position="1026"/>
        <end position="1058"/>
    </location>
</feature>
<feature type="compositionally biased region" description="Basic and acidic residues" evidence="1">
    <location>
        <begin position="391"/>
        <end position="427"/>
    </location>
</feature>
<name>A0A1D2NFK7_ORCCI</name>
<evidence type="ECO:0000256" key="1">
    <source>
        <dbReference type="SAM" id="MobiDB-lite"/>
    </source>
</evidence>
<feature type="non-terminal residue" evidence="2">
    <location>
        <position position="1"/>
    </location>
</feature>
<feature type="compositionally biased region" description="Pro residues" evidence="1">
    <location>
        <begin position="910"/>
        <end position="926"/>
    </location>
</feature>
<dbReference type="STRING" id="48709.A0A1D2NFK7"/>
<feature type="region of interest" description="Disordered" evidence="1">
    <location>
        <begin position="902"/>
        <end position="944"/>
    </location>
</feature>
<gene>
    <name evidence="2" type="ORF">Ocin01_02603</name>
</gene>
<reference evidence="2 3" key="1">
    <citation type="journal article" date="2016" name="Genome Biol. Evol.">
        <title>Gene Family Evolution Reflects Adaptation to Soil Environmental Stressors in the Genome of the Collembolan Orchesella cincta.</title>
        <authorList>
            <person name="Faddeeva-Vakhrusheva A."/>
            <person name="Derks M.F."/>
            <person name="Anvar S.Y."/>
            <person name="Agamennone V."/>
            <person name="Suring W."/>
            <person name="Smit S."/>
            <person name="van Straalen N.M."/>
            <person name="Roelofs D."/>
        </authorList>
    </citation>
    <scope>NUCLEOTIDE SEQUENCE [LARGE SCALE GENOMIC DNA]</scope>
    <source>
        <tissue evidence="2">Mixed pool</tissue>
    </source>
</reference>